<evidence type="ECO:0000313" key="2">
    <source>
        <dbReference type="Proteomes" id="UP000001283"/>
    </source>
</evidence>
<dbReference type="AlphaFoldDB" id="A0A8D3WU53"/>
<gene>
    <name evidence="1" type="ORF">BMWSH_0288</name>
</gene>
<dbReference type="RefSeq" id="WP_014457893.1">
    <property type="nucleotide sequence ID" value="NC_017138.1"/>
</dbReference>
<name>A0A8D3WU53_PRIMW</name>
<accession>A0A8D3WU53</accession>
<organism evidence="1 2">
    <name type="scientific">Priestia megaterium (strain WSH-002)</name>
    <name type="common">Bacillus megaterium</name>
    <dbReference type="NCBI Taxonomy" id="1006007"/>
    <lineage>
        <taxon>Bacteria</taxon>
        <taxon>Bacillati</taxon>
        <taxon>Bacillota</taxon>
        <taxon>Bacilli</taxon>
        <taxon>Bacillales</taxon>
        <taxon>Bacillaceae</taxon>
        <taxon>Priestia</taxon>
    </lineage>
</organism>
<dbReference type="KEGG" id="bmh:BMWSH_0288"/>
<protein>
    <recommendedName>
        <fullName evidence="3">Methionine/alanine importer small subunit</fullName>
    </recommendedName>
</protein>
<dbReference type="EMBL" id="CP003017">
    <property type="protein sequence ID" value="AEN87172.1"/>
    <property type="molecule type" value="Genomic_DNA"/>
</dbReference>
<evidence type="ECO:0008006" key="3">
    <source>
        <dbReference type="Google" id="ProtNLM"/>
    </source>
</evidence>
<dbReference type="NCBIfam" id="NF033493">
    <property type="entry name" value="MetS_like_NSS"/>
    <property type="match status" value="1"/>
</dbReference>
<evidence type="ECO:0000313" key="1">
    <source>
        <dbReference type="EMBL" id="AEN87172.1"/>
    </source>
</evidence>
<dbReference type="Proteomes" id="UP000001283">
    <property type="component" value="Chromosome"/>
</dbReference>
<dbReference type="InterPro" id="IPR031596">
    <property type="entry name" value="MaAIMP_sms"/>
</dbReference>
<proteinExistence type="predicted"/>
<dbReference type="Pfam" id="PF16951">
    <property type="entry name" value="MaAIMP_sms"/>
    <property type="match status" value="1"/>
</dbReference>
<reference evidence="1 2" key="1">
    <citation type="journal article" date="2011" name="J. Bacteriol.">
        <title>Complete genome sequence of the industrial strain Bacillus megaterium WSH-002.</title>
        <authorList>
            <person name="Liu L."/>
            <person name="Li Y."/>
            <person name="Zhang J."/>
            <person name="Zou W."/>
            <person name="Zhou Z."/>
            <person name="Liu J."/>
            <person name="Li X."/>
            <person name="Wang L."/>
            <person name="Chen J."/>
        </authorList>
    </citation>
    <scope>NUCLEOTIDE SEQUENCE [LARGE SCALE GENOMIC DNA]</scope>
    <source>
        <strain evidence="1 2">WSH-002</strain>
    </source>
</reference>
<sequence>MDGSSMTMMVVGMVIIWGGLAASIAHAVKKAKESKASGN</sequence>